<evidence type="ECO:0000313" key="4">
    <source>
        <dbReference type="EMBL" id="CAL4773632.1"/>
    </source>
</evidence>
<dbReference type="EMBL" id="CAMXCT020001070">
    <property type="protein sequence ID" value="CAL1139695.1"/>
    <property type="molecule type" value="Genomic_DNA"/>
</dbReference>
<dbReference type="InterPro" id="IPR001995">
    <property type="entry name" value="Peptidase_A2_cat"/>
</dbReference>
<comment type="caution">
    <text evidence="3">The sequence shown here is derived from an EMBL/GenBank/DDBJ whole genome shotgun (WGS) entry which is preliminary data.</text>
</comment>
<protein>
    <submittedName>
        <fullName evidence="4">SAP domain-containing protein</fullName>
    </submittedName>
</protein>
<proteinExistence type="predicted"/>
<dbReference type="Proteomes" id="UP001152797">
    <property type="component" value="Unassembled WGS sequence"/>
</dbReference>
<dbReference type="AlphaFoldDB" id="A0A9P1C7T2"/>
<dbReference type="EMBL" id="CAMXCT010001070">
    <property type="protein sequence ID" value="CAI3986320.1"/>
    <property type="molecule type" value="Genomic_DNA"/>
</dbReference>
<evidence type="ECO:0000313" key="3">
    <source>
        <dbReference type="EMBL" id="CAI3986320.1"/>
    </source>
</evidence>
<name>A0A9P1C7T2_9DINO</name>
<keyword evidence="5" id="KW-1185">Reference proteome</keyword>
<organism evidence="3">
    <name type="scientific">Cladocopium goreaui</name>
    <dbReference type="NCBI Taxonomy" id="2562237"/>
    <lineage>
        <taxon>Eukaryota</taxon>
        <taxon>Sar</taxon>
        <taxon>Alveolata</taxon>
        <taxon>Dinophyceae</taxon>
        <taxon>Suessiales</taxon>
        <taxon>Symbiodiniaceae</taxon>
        <taxon>Cladocopium</taxon>
    </lineage>
</organism>
<evidence type="ECO:0000313" key="5">
    <source>
        <dbReference type="Proteomes" id="UP001152797"/>
    </source>
</evidence>
<dbReference type="GO" id="GO:0004190">
    <property type="term" value="F:aspartic-type endopeptidase activity"/>
    <property type="evidence" value="ECO:0007669"/>
    <property type="project" value="InterPro"/>
</dbReference>
<sequence>MSNCCKAIVGAERDGRAVRATKDFVEKELIPRFEMANMEAFLQEMRGFANATTQAVTRLSEKKPGGTLETIDARTLQKPEVWRPKDHDDEMNGWPEWSFLFKTFMGMLDADYEQDLDLVENDLKKELKLEDYGEDYRVRARRLYSYLVSYVKGRPLRIVRAVTTSDGYKAWQHLCREFQPKTRQRTLCMLQAITQFPAFEKGKSLEGLLVLEKLVEDYERFSEEKLNNDLKVATLIRCCPQVLRQHLELTLTKETDYATIRQALTDFEQTRSAWTTEKVLKQAQEFANQDDPMDVDCWDNDKKVRMVEEEHSSPSVSSSTSTTSTSPSTTLRTPGMVRRVTCAIKKLVTPPGMVPCDIYDLAEEDDDVAGDDSPLNELIEEYNVFAIVEDNVPEEQAKSVEFQAILDLGADVSVLPLKFDKFAEVTNDRYQALLRDAQGNLIKNYGRVYLTMLVETEDGEVIGLKETFVLANVKQPLVAVGKRLKKGWMIQPREEQGQAHYLAIGLRRIPLVWKGNSLAFTFATKVLEVNFVVELGTELEELAKERGSWVMEDGTPAYILKRGSTFQEPTVPFVMDNYPYRTTLVKLEDDQWHCVEY</sequence>
<feature type="domain" description="Peptidase A2" evidence="2">
    <location>
        <begin position="402"/>
        <end position="484"/>
    </location>
</feature>
<feature type="compositionally biased region" description="Low complexity" evidence="1">
    <location>
        <begin position="313"/>
        <end position="330"/>
    </location>
</feature>
<accession>A0A9P1C7T2</accession>
<evidence type="ECO:0000256" key="1">
    <source>
        <dbReference type="SAM" id="MobiDB-lite"/>
    </source>
</evidence>
<dbReference type="EMBL" id="CAMXCT030001070">
    <property type="protein sequence ID" value="CAL4773632.1"/>
    <property type="molecule type" value="Genomic_DNA"/>
</dbReference>
<gene>
    <name evidence="3" type="ORF">C1SCF055_LOCUS13686</name>
</gene>
<feature type="region of interest" description="Disordered" evidence="1">
    <location>
        <begin position="308"/>
        <end position="332"/>
    </location>
</feature>
<dbReference type="PROSITE" id="PS50175">
    <property type="entry name" value="ASP_PROT_RETROV"/>
    <property type="match status" value="1"/>
</dbReference>
<dbReference type="OrthoDB" id="444443at2759"/>
<reference evidence="3" key="1">
    <citation type="submission" date="2022-10" db="EMBL/GenBank/DDBJ databases">
        <authorList>
            <person name="Chen Y."/>
            <person name="Dougan E. K."/>
            <person name="Chan C."/>
            <person name="Rhodes N."/>
            <person name="Thang M."/>
        </authorList>
    </citation>
    <scope>NUCLEOTIDE SEQUENCE</scope>
</reference>
<reference evidence="4 5" key="2">
    <citation type="submission" date="2024-05" db="EMBL/GenBank/DDBJ databases">
        <authorList>
            <person name="Chen Y."/>
            <person name="Shah S."/>
            <person name="Dougan E. K."/>
            <person name="Thang M."/>
            <person name="Chan C."/>
        </authorList>
    </citation>
    <scope>NUCLEOTIDE SEQUENCE [LARGE SCALE GENOMIC DNA]</scope>
</reference>
<dbReference type="GO" id="GO:0006508">
    <property type="term" value="P:proteolysis"/>
    <property type="evidence" value="ECO:0007669"/>
    <property type="project" value="InterPro"/>
</dbReference>
<evidence type="ECO:0000259" key="2">
    <source>
        <dbReference type="PROSITE" id="PS50175"/>
    </source>
</evidence>